<keyword evidence="2" id="KW-1185">Reference proteome</keyword>
<evidence type="ECO:0000313" key="2">
    <source>
        <dbReference type="Proteomes" id="UP000199532"/>
    </source>
</evidence>
<reference evidence="1 2" key="1">
    <citation type="submission" date="2016-10" db="EMBL/GenBank/DDBJ databases">
        <authorList>
            <person name="de Groot N.N."/>
        </authorList>
    </citation>
    <scope>NUCLEOTIDE SEQUENCE [LARGE SCALE GENOMIC DNA]</scope>
    <source>
        <strain evidence="1 2">DSM 19938</strain>
    </source>
</reference>
<protein>
    <submittedName>
        <fullName evidence="1">Uncharacterized protein</fullName>
    </submittedName>
</protein>
<proteinExistence type="predicted"/>
<gene>
    <name evidence="1" type="ORF">SAMN04487995_0610</name>
</gene>
<dbReference type="AlphaFoldDB" id="A0A1H6QFJ0"/>
<evidence type="ECO:0000313" key="1">
    <source>
        <dbReference type="EMBL" id="SEI42491.1"/>
    </source>
</evidence>
<dbReference type="STRING" id="408657.SAMN04487995_0610"/>
<sequence>MLLLYNMFGLATAILLFDDQYKTSSASTSSDQFDILKVYMPSLPYSSDWENHDGFEGLIKANGQFYNATHVKHANDTLYVTVKSNQAARDHFFELANKMQSMADQAAQTPENSREKAIKVLDNFLKNYLQNKPLYNLFQQAVTNEQGLAIFPSKQISLVFWITQLQTPPPETAAFS</sequence>
<dbReference type="EMBL" id="FNXY01000001">
    <property type="protein sequence ID" value="SEI42491.1"/>
    <property type="molecule type" value="Genomic_DNA"/>
</dbReference>
<name>A0A1H6QFJ0_9BACT</name>
<organism evidence="1 2">
    <name type="scientific">Dyadobacter koreensis</name>
    <dbReference type="NCBI Taxonomy" id="408657"/>
    <lineage>
        <taxon>Bacteria</taxon>
        <taxon>Pseudomonadati</taxon>
        <taxon>Bacteroidota</taxon>
        <taxon>Cytophagia</taxon>
        <taxon>Cytophagales</taxon>
        <taxon>Spirosomataceae</taxon>
        <taxon>Dyadobacter</taxon>
    </lineage>
</organism>
<accession>A0A1H6QFJ0</accession>
<dbReference type="Proteomes" id="UP000199532">
    <property type="component" value="Unassembled WGS sequence"/>
</dbReference>